<proteinExistence type="predicted"/>
<dbReference type="SMART" id="SM00382">
    <property type="entry name" value="AAA"/>
    <property type="match status" value="1"/>
</dbReference>
<keyword evidence="3" id="KW-1185">Reference proteome</keyword>
<name>A0A1H3DH05_9PSEU</name>
<dbReference type="Proteomes" id="UP000199529">
    <property type="component" value="Unassembled WGS sequence"/>
</dbReference>
<organism evidence="2 3">
    <name type="scientific">Saccharopolyspora shandongensis</name>
    <dbReference type="NCBI Taxonomy" id="418495"/>
    <lineage>
        <taxon>Bacteria</taxon>
        <taxon>Bacillati</taxon>
        <taxon>Actinomycetota</taxon>
        <taxon>Actinomycetes</taxon>
        <taxon>Pseudonocardiales</taxon>
        <taxon>Pseudonocardiaceae</taxon>
        <taxon>Saccharopolyspora</taxon>
    </lineage>
</organism>
<dbReference type="Gene3D" id="3.40.50.300">
    <property type="entry name" value="P-loop containing nucleotide triphosphate hydrolases"/>
    <property type="match status" value="1"/>
</dbReference>
<dbReference type="STRING" id="418495.SAMN05216215_1013108"/>
<dbReference type="Pfam" id="PF13481">
    <property type="entry name" value="AAA_25"/>
    <property type="match status" value="1"/>
</dbReference>
<dbReference type="InterPro" id="IPR003593">
    <property type="entry name" value="AAA+_ATPase"/>
</dbReference>
<dbReference type="SUPFAM" id="SSF52540">
    <property type="entry name" value="P-loop containing nucleoside triphosphate hydrolases"/>
    <property type="match status" value="1"/>
</dbReference>
<gene>
    <name evidence="2" type="ORF">SAMN05216215_1013108</name>
</gene>
<sequence length="310" mass="33822">MRDGAWLDAQDFPPLDYAVDGLVPEGFSILIGPPKAGKSWLALEVLLAVACGGHALGKVHTGPPRRVLYLALEDGDRRMQDRCRALLDGHPIPELFHYLTRVRPGRLVATMRAFLKRYPDTGLIVVDTLGKVTPPAMPGEGAYQRDYRISGDIKAVADEHPGLTVTALHHDRKAASDDFVDSVSGTHGLAGAADTILVLARKRQAKDALLKVTGRDVPEAEYAVTLAESGRWTLAAANLDEAAELARQRSESEGRSETSMAIVQFVREHPDGVSAKDVANKFGDIAYRYLRRLADDAFITTSKRGWYTPT</sequence>
<evidence type="ECO:0000313" key="2">
    <source>
        <dbReference type="EMBL" id="SDX65743.1"/>
    </source>
</evidence>
<dbReference type="InterPro" id="IPR027417">
    <property type="entry name" value="P-loop_NTPase"/>
</dbReference>
<dbReference type="EMBL" id="FNOK01000013">
    <property type="protein sequence ID" value="SDX65743.1"/>
    <property type="molecule type" value="Genomic_DNA"/>
</dbReference>
<dbReference type="AlphaFoldDB" id="A0A1H3DH05"/>
<evidence type="ECO:0000259" key="1">
    <source>
        <dbReference type="SMART" id="SM00382"/>
    </source>
</evidence>
<accession>A0A1H3DH05</accession>
<evidence type="ECO:0000313" key="3">
    <source>
        <dbReference type="Proteomes" id="UP000199529"/>
    </source>
</evidence>
<feature type="domain" description="AAA+ ATPase" evidence="1">
    <location>
        <begin position="24"/>
        <end position="203"/>
    </location>
</feature>
<reference evidence="3" key="1">
    <citation type="submission" date="2016-10" db="EMBL/GenBank/DDBJ databases">
        <authorList>
            <person name="Varghese N."/>
            <person name="Submissions S."/>
        </authorList>
    </citation>
    <scope>NUCLEOTIDE SEQUENCE [LARGE SCALE GENOMIC DNA]</scope>
    <source>
        <strain evidence="3">CGMCC 4.3530</strain>
    </source>
</reference>
<protein>
    <submittedName>
        <fullName evidence="2">AAA domain-containing protein</fullName>
    </submittedName>
</protein>